<dbReference type="RefSeq" id="WP_146684650.1">
    <property type="nucleotide sequence ID" value="NZ_CP019646.1"/>
</dbReference>
<proteinExistence type="predicted"/>
<gene>
    <name evidence="1" type="ORF">SMSP2_02848</name>
</gene>
<dbReference type="OrthoDB" id="5372599at2"/>
<dbReference type="Proteomes" id="UP000188181">
    <property type="component" value="Chromosome"/>
</dbReference>
<keyword evidence="2" id="KW-1185">Reference proteome</keyword>
<accession>A0A1R7T679</accession>
<name>A0A1R7T679_9BACT</name>
<evidence type="ECO:0000313" key="2">
    <source>
        <dbReference type="Proteomes" id="UP000188181"/>
    </source>
</evidence>
<dbReference type="EMBL" id="CP019646">
    <property type="protein sequence ID" value="AQQ72463.1"/>
    <property type="molecule type" value="Genomic_DNA"/>
</dbReference>
<protein>
    <submittedName>
        <fullName evidence="1">Uncharacterized protein</fullName>
    </submittedName>
</protein>
<evidence type="ECO:0000313" key="1">
    <source>
        <dbReference type="EMBL" id="AQQ72463.1"/>
    </source>
</evidence>
<dbReference type="STRING" id="1851148.SMSP2_02848"/>
<reference evidence="2" key="1">
    <citation type="submission" date="2017-02" db="EMBL/GenBank/DDBJ databases">
        <title>Comparative genomics and description of representatives of a novel lineage of planctomycetes thriving in anoxic sediments.</title>
        <authorList>
            <person name="Spring S."/>
            <person name="Bunk B."/>
            <person name="Sproer C."/>
        </authorList>
    </citation>
    <scope>NUCLEOTIDE SEQUENCE [LARGE SCALE GENOMIC DNA]</scope>
    <source>
        <strain evidence="2">SM-Chi-D1</strain>
    </source>
</reference>
<dbReference type="KEGG" id="pbas:SMSP2_02848"/>
<sequence length="293" mass="31596" precursor="true">MRKLKLSIKKIFVPAIVFLLFSGGSELLAKETDTVQASAVLTVAQGKRLIAKAVAQMPEVQKAKKDGMIIITRGTTNTYIAQELTGKKLMPLEFVLGAVFPPDKPAPKRPEQKTDEIVIINGKVDEKISFEDALKQLKPGDVVIKGGNMLDYENKIAGVFIGAPDGGTSGKIMPYVVARKAHLIIPIGLEKQVAGSGLETINRLRQPVESLNYTPSMFLLNGTIVTELEAIDILFGIEAFQAGAGGVAGAEGASWLVFRGQRANVEKANSFITQIQNEPPFMQTSKSSNNSDE</sequence>
<organism evidence="1 2">
    <name type="scientific">Limihaloglobus sulfuriphilus</name>
    <dbReference type="NCBI Taxonomy" id="1851148"/>
    <lineage>
        <taxon>Bacteria</taxon>
        <taxon>Pseudomonadati</taxon>
        <taxon>Planctomycetota</taxon>
        <taxon>Phycisphaerae</taxon>
        <taxon>Sedimentisphaerales</taxon>
        <taxon>Sedimentisphaeraceae</taxon>
        <taxon>Limihaloglobus</taxon>
    </lineage>
</organism>
<dbReference type="AlphaFoldDB" id="A0A1R7T679"/>